<evidence type="ECO:0000313" key="5">
    <source>
        <dbReference type="Proteomes" id="UP001399917"/>
    </source>
</evidence>
<evidence type="ECO:0000313" key="4">
    <source>
        <dbReference type="EMBL" id="GAA3860329.1"/>
    </source>
</evidence>
<comment type="similarity">
    <text evidence="1">Belongs to the MlaA family.</text>
</comment>
<proteinExistence type="inferred from homology"/>
<dbReference type="PANTHER" id="PTHR30035">
    <property type="entry name" value="LIPOPROTEIN VACJ-RELATED"/>
    <property type="match status" value="1"/>
</dbReference>
<dbReference type="EMBL" id="BAABDF010000003">
    <property type="protein sequence ID" value="GAA3860329.1"/>
    <property type="molecule type" value="Genomic_DNA"/>
</dbReference>
<dbReference type="PRINTS" id="PR01805">
    <property type="entry name" value="VACJLIPOPROT"/>
</dbReference>
<comment type="caution">
    <text evidence="4">The sequence shown here is derived from an EMBL/GenBank/DDBJ whole genome shotgun (WGS) entry which is preliminary data.</text>
</comment>
<name>A0ABP7K0F7_9RHOB</name>
<sequence>MFRLPLFASLAAALLLSACTAPQSRGINDPFEETNRRWHETNVAIDRAFVGPVGKAYGVVPDDLRQGVSNMSDTLSLPGMVINDVLQFRFGDALHNSARLVLNATMGIGGFFDPATSAGLPERKSDFGETLARWGVGEGAYVVLPVMGPSTERDALGFVVDVMLDPLGPLLDPSQTRVRSVLKVGELADDRARYSDLYESVLYESADSYAQMRLTYLDNRRFTLGQGATQTTGEDTSGAAYDIYEDFYE</sequence>
<dbReference type="InterPro" id="IPR007428">
    <property type="entry name" value="MlaA"/>
</dbReference>
<accession>A0ABP7K0F7</accession>
<organism evidence="4 5">
    <name type="scientific">Celeribacter arenosi</name>
    <dbReference type="NCBI Taxonomy" id="792649"/>
    <lineage>
        <taxon>Bacteria</taxon>
        <taxon>Pseudomonadati</taxon>
        <taxon>Pseudomonadota</taxon>
        <taxon>Alphaproteobacteria</taxon>
        <taxon>Rhodobacterales</taxon>
        <taxon>Roseobacteraceae</taxon>
        <taxon>Celeribacter</taxon>
    </lineage>
</organism>
<keyword evidence="5" id="KW-1185">Reference proteome</keyword>
<dbReference type="PANTHER" id="PTHR30035:SF3">
    <property type="entry name" value="INTERMEMBRANE PHOSPHOLIPID TRANSPORT SYSTEM LIPOPROTEIN MLAA"/>
    <property type="match status" value="1"/>
</dbReference>
<feature type="chain" id="PRO_5045077451" evidence="3">
    <location>
        <begin position="24"/>
        <end position="249"/>
    </location>
</feature>
<dbReference type="Proteomes" id="UP001399917">
    <property type="component" value="Unassembled WGS sequence"/>
</dbReference>
<gene>
    <name evidence="4" type="ORF">GCM10022404_08990</name>
</gene>
<dbReference type="RefSeq" id="WP_344844024.1">
    <property type="nucleotide sequence ID" value="NZ_BAABDF010000003.1"/>
</dbReference>
<keyword evidence="4" id="KW-0449">Lipoprotein</keyword>
<evidence type="ECO:0000256" key="1">
    <source>
        <dbReference type="ARBA" id="ARBA00010634"/>
    </source>
</evidence>
<feature type="signal peptide" evidence="3">
    <location>
        <begin position="1"/>
        <end position="23"/>
    </location>
</feature>
<dbReference type="PROSITE" id="PS51257">
    <property type="entry name" value="PROKAR_LIPOPROTEIN"/>
    <property type="match status" value="1"/>
</dbReference>
<protein>
    <submittedName>
        <fullName evidence="4">VacJ family lipoprotein</fullName>
    </submittedName>
</protein>
<dbReference type="Pfam" id="PF04333">
    <property type="entry name" value="MlaA"/>
    <property type="match status" value="1"/>
</dbReference>
<reference evidence="5" key="1">
    <citation type="journal article" date="2019" name="Int. J. Syst. Evol. Microbiol.">
        <title>The Global Catalogue of Microorganisms (GCM) 10K type strain sequencing project: providing services to taxonomists for standard genome sequencing and annotation.</title>
        <authorList>
            <consortium name="The Broad Institute Genomics Platform"/>
            <consortium name="The Broad Institute Genome Sequencing Center for Infectious Disease"/>
            <person name="Wu L."/>
            <person name="Ma J."/>
        </authorList>
    </citation>
    <scope>NUCLEOTIDE SEQUENCE [LARGE SCALE GENOMIC DNA]</scope>
    <source>
        <strain evidence="5">JCM 17190</strain>
    </source>
</reference>
<evidence type="ECO:0000256" key="2">
    <source>
        <dbReference type="ARBA" id="ARBA00022729"/>
    </source>
</evidence>
<evidence type="ECO:0000256" key="3">
    <source>
        <dbReference type="SAM" id="SignalP"/>
    </source>
</evidence>
<keyword evidence="2 3" id="KW-0732">Signal</keyword>